<dbReference type="Gene3D" id="1.10.340.70">
    <property type="match status" value="1"/>
</dbReference>
<evidence type="ECO:0000256" key="9">
    <source>
        <dbReference type="SAM" id="MobiDB-lite"/>
    </source>
</evidence>
<dbReference type="Pfam" id="PF17921">
    <property type="entry name" value="Integrase_H2C2"/>
    <property type="match status" value="1"/>
</dbReference>
<dbReference type="InterPro" id="IPR001584">
    <property type="entry name" value="Integrase_cat-core"/>
</dbReference>
<keyword evidence="3" id="KW-0548">Nucleotidyltransferase</keyword>
<feature type="domain" description="Integrase catalytic" evidence="11">
    <location>
        <begin position="1428"/>
        <end position="1588"/>
    </location>
</feature>
<dbReference type="Gene3D" id="3.30.420.10">
    <property type="entry name" value="Ribonuclease H-like superfamily/Ribonuclease H"/>
    <property type="match status" value="1"/>
</dbReference>
<dbReference type="EC" id="2.7.7.49" evidence="1"/>
<reference evidence="12 13" key="1">
    <citation type="submission" date="2024-05" db="EMBL/GenBank/DDBJ databases">
        <title>Haplotype-resolved chromosome-level genome assembly of Huyou (Citrus changshanensis).</title>
        <authorList>
            <person name="Miao C."/>
            <person name="Chen W."/>
            <person name="Wu Y."/>
            <person name="Wang L."/>
            <person name="Zhao S."/>
            <person name="Grierson D."/>
            <person name="Xu C."/>
            <person name="Chen K."/>
        </authorList>
    </citation>
    <scope>NUCLEOTIDE SEQUENCE [LARGE SCALE GENOMIC DNA]</scope>
    <source>
        <strain evidence="12">01-14</strain>
        <tissue evidence="12">Leaf</tissue>
    </source>
</reference>
<dbReference type="InterPro" id="IPR043502">
    <property type="entry name" value="DNA/RNA_pol_sf"/>
</dbReference>
<keyword evidence="7" id="KW-0695">RNA-directed DNA polymerase</keyword>
<dbReference type="Pfam" id="PF00078">
    <property type="entry name" value="RVT_1"/>
    <property type="match status" value="1"/>
</dbReference>
<dbReference type="InterPro" id="IPR000477">
    <property type="entry name" value="RT_dom"/>
</dbReference>
<evidence type="ECO:0000256" key="6">
    <source>
        <dbReference type="ARBA" id="ARBA00022801"/>
    </source>
</evidence>
<dbReference type="GO" id="GO:0003964">
    <property type="term" value="F:RNA-directed DNA polymerase activity"/>
    <property type="evidence" value="ECO:0007669"/>
    <property type="project" value="UniProtKB-KW"/>
</dbReference>
<feature type="region of interest" description="Disordered" evidence="9">
    <location>
        <begin position="771"/>
        <end position="791"/>
    </location>
</feature>
<dbReference type="GO" id="GO:0015074">
    <property type="term" value="P:DNA integration"/>
    <property type="evidence" value="ECO:0007669"/>
    <property type="project" value="InterPro"/>
</dbReference>
<accession>A0AAP0LLX6</accession>
<dbReference type="FunFam" id="3.30.70.270:FF:000020">
    <property type="entry name" value="Transposon Tf2-6 polyprotein-like Protein"/>
    <property type="match status" value="1"/>
</dbReference>
<dbReference type="GO" id="GO:0008270">
    <property type="term" value="F:zinc ion binding"/>
    <property type="evidence" value="ECO:0007669"/>
    <property type="project" value="UniProtKB-KW"/>
</dbReference>
<dbReference type="PANTHER" id="PTHR35046">
    <property type="entry name" value="ZINC KNUCKLE (CCHC-TYPE) FAMILY PROTEIN"/>
    <property type="match status" value="1"/>
</dbReference>
<dbReference type="Pfam" id="PF17917">
    <property type="entry name" value="RT_RNaseH"/>
    <property type="match status" value="1"/>
</dbReference>
<evidence type="ECO:0000256" key="2">
    <source>
        <dbReference type="ARBA" id="ARBA00022679"/>
    </source>
</evidence>
<dbReference type="PROSITE" id="PS50994">
    <property type="entry name" value="INTEGRASE"/>
    <property type="match status" value="1"/>
</dbReference>
<dbReference type="CDD" id="cd09274">
    <property type="entry name" value="RNase_HI_RT_Ty3"/>
    <property type="match status" value="1"/>
</dbReference>
<evidence type="ECO:0000256" key="5">
    <source>
        <dbReference type="ARBA" id="ARBA00022759"/>
    </source>
</evidence>
<dbReference type="InterPro" id="IPR001878">
    <property type="entry name" value="Znf_CCHC"/>
</dbReference>
<dbReference type="InterPro" id="IPR056924">
    <property type="entry name" value="SH3_Tf2-1"/>
</dbReference>
<dbReference type="Gene3D" id="3.30.70.270">
    <property type="match status" value="2"/>
</dbReference>
<gene>
    <name evidence="12" type="ORF">WN944_023878</name>
</gene>
<keyword evidence="6" id="KW-0378">Hydrolase</keyword>
<dbReference type="Gene3D" id="3.10.10.10">
    <property type="entry name" value="HIV Type 1 Reverse Transcriptase, subunit A, domain 1"/>
    <property type="match status" value="1"/>
</dbReference>
<dbReference type="Gene3D" id="2.40.70.10">
    <property type="entry name" value="Acid Proteases"/>
    <property type="match status" value="1"/>
</dbReference>
<dbReference type="GO" id="GO:0003676">
    <property type="term" value="F:nucleic acid binding"/>
    <property type="evidence" value="ECO:0007669"/>
    <property type="project" value="InterPro"/>
</dbReference>
<evidence type="ECO:0000256" key="4">
    <source>
        <dbReference type="ARBA" id="ARBA00022722"/>
    </source>
</evidence>
<name>A0AAP0LLX6_9ROSI</name>
<dbReference type="InterPro" id="IPR005162">
    <property type="entry name" value="Retrotrans_gag_dom"/>
</dbReference>
<feature type="region of interest" description="Disordered" evidence="9">
    <location>
        <begin position="503"/>
        <end position="555"/>
    </location>
</feature>
<dbReference type="InterPro" id="IPR021109">
    <property type="entry name" value="Peptidase_aspartic_dom_sf"/>
</dbReference>
<evidence type="ECO:0000259" key="10">
    <source>
        <dbReference type="PROSITE" id="PS50158"/>
    </source>
</evidence>
<evidence type="ECO:0000256" key="3">
    <source>
        <dbReference type="ARBA" id="ARBA00022695"/>
    </source>
</evidence>
<dbReference type="PROSITE" id="PS50158">
    <property type="entry name" value="ZF_CCHC"/>
    <property type="match status" value="1"/>
</dbReference>
<protein>
    <recommendedName>
        <fullName evidence="1">RNA-directed DNA polymerase</fullName>
        <ecNumber evidence="1">2.7.7.49</ecNumber>
    </recommendedName>
</protein>
<organism evidence="12 13">
    <name type="scientific">Citrus x changshan-huyou</name>
    <dbReference type="NCBI Taxonomy" id="2935761"/>
    <lineage>
        <taxon>Eukaryota</taxon>
        <taxon>Viridiplantae</taxon>
        <taxon>Streptophyta</taxon>
        <taxon>Embryophyta</taxon>
        <taxon>Tracheophyta</taxon>
        <taxon>Spermatophyta</taxon>
        <taxon>Magnoliopsida</taxon>
        <taxon>eudicotyledons</taxon>
        <taxon>Gunneridae</taxon>
        <taxon>Pentapetalae</taxon>
        <taxon>rosids</taxon>
        <taxon>malvids</taxon>
        <taxon>Sapindales</taxon>
        <taxon>Rutaceae</taxon>
        <taxon>Aurantioideae</taxon>
        <taxon>Citrus</taxon>
    </lineage>
</organism>
<feature type="domain" description="CCHC-type" evidence="10">
    <location>
        <begin position="561"/>
        <end position="577"/>
    </location>
</feature>
<evidence type="ECO:0000256" key="7">
    <source>
        <dbReference type="ARBA" id="ARBA00022918"/>
    </source>
</evidence>
<keyword evidence="8" id="KW-0863">Zinc-finger</keyword>
<dbReference type="EMBL" id="JBCGBO010000024">
    <property type="protein sequence ID" value="KAK9180743.1"/>
    <property type="molecule type" value="Genomic_DNA"/>
</dbReference>
<dbReference type="FunFam" id="3.30.420.10:FF:000032">
    <property type="entry name" value="Retrovirus-related Pol polyprotein from transposon 297-like Protein"/>
    <property type="match status" value="1"/>
</dbReference>
<proteinExistence type="predicted"/>
<dbReference type="SUPFAM" id="SSF56672">
    <property type="entry name" value="DNA/RNA polymerases"/>
    <property type="match status" value="1"/>
</dbReference>
<dbReference type="FunFam" id="1.10.340.70:FF:000001">
    <property type="entry name" value="Retrovirus-related Pol polyprotein from transposon gypsy-like Protein"/>
    <property type="match status" value="1"/>
</dbReference>
<dbReference type="CDD" id="cd01647">
    <property type="entry name" value="RT_LTR"/>
    <property type="match status" value="1"/>
</dbReference>
<keyword evidence="5" id="KW-0255">Endonuclease</keyword>
<evidence type="ECO:0000313" key="13">
    <source>
        <dbReference type="Proteomes" id="UP001428341"/>
    </source>
</evidence>
<dbReference type="Gene3D" id="4.10.60.10">
    <property type="entry name" value="Zinc finger, CCHC-type"/>
    <property type="match status" value="1"/>
</dbReference>
<dbReference type="InterPro" id="IPR041588">
    <property type="entry name" value="Integrase_H2C2"/>
</dbReference>
<dbReference type="Pfam" id="PF24626">
    <property type="entry name" value="SH3_Tf2-1"/>
    <property type="match status" value="1"/>
</dbReference>
<evidence type="ECO:0000259" key="11">
    <source>
        <dbReference type="PROSITE" id="PS50994"/>
    </source>
</evidence>
<dbReference type="SMART" id="SM00343">
    <property type="entry name" value="ZnF_C2HC"/>
    <property type="match status" value="1"/>
</dbReference>
<dbReference type="InterPro" id="IPR012337">
    <property type="entry name" value="RNaseH-like_sf"/>
</dbReference>
<dbReference type="CDD" id="cd00303">
    <property type="entry name" value="retropepsin_like"/>
    <property type="match status" value="1"/>
</dbReference>
<keyword evidence="4" id="KW-0540">Nuclease</keyword>
<dbReference type="Pfam" id="PF03732">
    <property type="entry name" value="Retrotrans_gag"/>
    <property type="match status" value="1"/>
</dbReference>
<dbReference type="InterPro" id="IPR036875">
    <property type="entry name" value="Znf_CCHC_sf"/>
</dbReference>
<dbReference type="Proteomes" id="UP001428341">
    <property type="component" value="Unassembled WGS sequence"/>
</dbReference>
<dbReference type="SUPFAM" id="SSF53098">
    <property type="entry name" value="Ribonuclease H-like"/>
    <property type="match status" value="1"/>
</dbReference>
<dbReference type="SUPFAM" id="SSF57756">
    <property type="entry name" value="Retrovirus zinc finger-like domains"/>
    <property type="match status" value="1"/>
</dbReference>
<keyword evidence="8" id="KW-0862">Zinc</keyword>
<dbReference type="Gene3D" id="3.10.20.370">
    <property type="match status" value="1"/>
</dbReference>
<comment type="caution">
    <text evidence="12">The sequence shown here is derived from an EMBL/GenBank/DDBJ whole genome shotgun (WGS) entry which is preliminary data.</text>
</comment>
<feature type="region of interest" description="Disordered" evidence="9">
    <location>
        <begin position="588"/>
        <end position="611"/>
    </location>
</feature>
<dbReference type="PANTHER" id="PTHR35046:SF9">
    <property type="entry name" value="RNA-DIRECTED DNA POLYMERASE"/>
    <property type="match status" value="1"/>
</dbReference>
<dbReference type="GO" id="GO:0016787">
    <property type="term" value="F:hydrolase activity"/>
    <property type="evidence" value="ECO:0007669"/>
    <property type="project" value="UniProtKB-KW"/>
</dbReference>
<evidence type="ECO:0000313" key="12">
    <source>
        <dbReference type="EMBL" id="KAK9180743.1"/>
    </source>
</evidence>
<sequence length="1903" mass="218513">MNNFRDHATAKASPPEKPILINKDEMVRLPAAMNALERKNGNSSILPRSIKMEEDRVIKATRSRHGVIAVRQDHSGTATSVLEKGCDENHQGTIKTSSDPLHIHGGPITRARAKNMQATLNGLIEKIWIENAIQDARHHELGLKRRQGIVGIIQVIGQPNTQVVSNAERRSYDQFFTAWSDLGFSTNPLFFNLFVCFVSSLSMCKTFETSFDKPTWRVVPMFPFGFSATLITNMSKDQEAIDQSIMLKAMQQQFEHMNLMFGEIRDKLERQDTAIANLQRGQQPIAPNVRGNQGRAVMGEEDSNDIDDFDDQATVDMRGRDNRRASRMDRDLGSIKLKIPSFQGKNDPEAYLEWEKKVELVFDCHNYSEEKKVKLAAVEFTDYAIIWWDQLVLSRRRNRERPINTWEEMKAIMRRRFVPSHYYRELHQRLQSLTQGSRSVEDYHKEMEIIMIRANIEEEREATMARFLHGLNQDIANVVDLQHYVELEDMVHMAMKVERQFKKKGSTRTNLGSSSSWKSKWSKDEKVVSKPKIEPIKDHKEGGNQSKGKSDSQHSRNRDIKCFKCLGTGHIASQCPNKRVMILRDDGDVETESESDDDPMPPLEDANDGVEYPVDGKLMVARRALNMQVKEDAEVQRDNIFHTRCHIKDKVCSMIIDGGSCTNVASTSLVEKLKLKTLKHPRPYKLQWLNDCGEVKVNKQVLVSFSIGRYKDEVLCDVVPMHAGHILLGRPWQYDRRVTHDGYLNRYSFVMNKRQITLVPLTPRQVYEDQMSIKKESDTKNENESTKEREIERKASEKIEKNIVERKERQQVNLFAKESEVKRAFFSKQPIVVLLCKEACLHTNEHNSSLPSAIVTLLQDFDDVFPNEVPNGLPPIRGIEHQIDFVPGATIPNRPAYRSNPEETKELQRQVEELLEKGYVRESMSPCAVPVLLVPKKDGTWRMCVDCRAINKISVKYRHPIPRLDDMLDELHGSCVFSKIDLKSGYHQIRIREGDEWKTAFKTKYGLYEWLVMPFGLSNAPSTFMRLMNHVLCAFIGKFVVVYFDDICKGLDEHIEHLQSVLTVLRKEKLYANLKKCSFCTNQIVFLGYVVSAKGIEVDEEKVKAIKEWPTPKSVSEVRSFHGLASFYRRFVKDFSTLAAPLTEIVKKHVGFKWGSEQEKAFNLIKEKLVFAPLLALPDFTKTFEIECDASGIGIGAVLMQEGRPIAYFSEKLNGAALNYPTYDNEMYALVRALETWQHYLLPKEFVIHTDHESLKHLKGQGKLHKRHAKWVEFIEPFPYVIKYKQGKENVVADALSRRYALISTLNAKLLGFEYIKELYANDPDFANVFNACEKVAFGKFYKHDGLLFRENKLCVPHSSLRELLVREAHGGGLMGHFGIAKTLDVLKEHFFWPHMKRDVERICEKCITCKHAKSRVLPHGLYNPLPIPSEPWVDISMDFVLGLPRSKRGNDSVFVVVDRFSKMAHFIPCHKTDDATNIANLFFKEIVRLHGVPRSIVSDRDAKFLSHFWKTLWGKLGTKLLFSTTCHPQTDGQTEVVNRTLSTLLRAIIQKNLKTWEECLPHVEFAYNRTVHSATKFSPFEIVYGFNPLTPLDLLPLPINERASIDGKKKAEFVKQLHERTRQHIEKRTEQYATQANKGRKQVVFQPRDWVWVHMRKERFPAQRRSKLLPRGDGPFQVVARINDNAYKLDLPGEYNVSATFNVSDLSPFDVGEDSRTNPFEERGNDENHQGTIKTSKLDLEFSRRSYDQFFTAWSDLGFSTNPLFFNLFVCFVSSLSMCKDLGFLLAYLNSATLNFLGKLKLQIKCGIQSFIVGFASGWAYFQFFLPESLFVRAHVRISVLSSHSLPLYALLFPFLSKRGLEATLVHSLSSGSTMPIPPQSQKIVVVPYRYRRAELRGDEGP</sequence>
<keyword evidence="13" id="KW-1185">Reference proteome</keyword>
<evidence type="ECO:0000256" key="8">
    <source>
        <dbReference type="PROSITE-ProRule" id="PRU00047"/>
    </source>
</evidence>
<dbReference type="InterPro" id="IPR043128">
    <property type="entry name" value="Rev_trsase/Diguanyl_cyclase"/>
</dbReference>
<dbReference type="InterPro" id="IPR041373">
    <property type="entry name" value="RT_RNaseH"/>
</dbReference>
<dbReference type="InterPro" id="IPR036397">
    <property type="entry name" value="RNaseH_sf"/>
</dbReference>
<evidence type="ECO:0000256" key="1">
    <source>
        <dbReference type="ARBA" id="ARBA00012493"/>
    </source>
</evidence>
<feature type="compositionally biased region" description="Acidic residues" evidence="9">
    <location>
        <begin position="588"/>
        <end position="599"/>
    </location>
</feature>
<keyword evidence="8" id="KW-0479">Metal-binding</keyword>
<dbReference type="GO" id="GO:0004519">
    <property type="term" value="F:endonuclease activity"/>
    <property type="evidence" value="ECO:0007669"/>
    <property type="project" value="UniProtKB-KW"/>
</dbReference>
<feature type="compositionally biased region" description="Basic and acidic residues" evidence="9">
    <location>
        <begin position="521"/>
        <end position="555"/>
    </location>
</feature>
<keyword evidence="2" id="KW-0808">Transferase</keyword>